<organism evidence="2 3">
    <name type="scientific">Dracunculus medinensis</name>
    <name type="common">Guinea worm</name>
    <dbReference type="NCBI Taxonomy" id="318479"/>
    <lineage>
        <taxon>Eukaryota</taxon>
        <taxon>Metazoa</taxon>
        <taxon>Ecdysozoa</taxon>
        <taxon>Nematoda</taxon>
        <taxon>Chromadorea</taxon>
        <taxon>Rhabditida</taxon>
        <taxon>Spirurina</taxon>
        <taxon>Dracunculoidea</taxon>
        <taxon>Dracunculidae</taxon>
        <taxon>Dracunculus</taxon>
    </lineage>
</organism>
<protein>
    <submittedName>
        <fullName evidence="3">Transposase</fullName>
    </submittedName>
</protein>
<sequence>LDSCFRYPTSALLTKVKLAKVQRYNRILKQRKVRKGIIREFELKTDEKWSTIAYNQKYNGVMRKNHRLGSLINKAHQVVRRRELMRLLNIITRLQKLPSNEMRKRKRRSIKCNVSYRKANLRWNRFKRWSMRQNTSEIPESEESGSRDNC</sequence>
<evidence type="ECO:0000259" key="1">
    <source>
        <dbReference type="Pfam" id="PF22941"/>
    </source>
</evidence>
<name>A0A158Q330_DRAME</name>
<reference evidence="3" key="1">
    <citation type="submission" date="2016-04" db="UniProtKB">
        <authorList>
            <consortium name="WormBaseParasite"/>
        </authorList>
    </citation>
    <scope>IDENTIFICATION</scope>
</reference>
<dbReference type="AlphaFoldDB" id="A0A158Q330"/>
<evidence type="ECO:0000313" key="3">
    <source>
        <dbReference type="WBParaSite" id="DME_0000151001-mRNA-1"/>
    </source>
</evidence>
<evidence type="ECO:0000313" key="2">
    <source>
        <dbReference type="Proteomes" id="UP000038040"/>
    </source>
</evidence>
<dbReference type="Pfam" id="PF22941">
    <property type="entry name" value="TADA2A-like_3rd"/>
    <property type="match status" value="1"/>
</dbReference>
<dbReference type="Proteomes" id="UP000038040">
    <property type="component" value="Unplaced"/>
</dbReference>
<accession>A0A158Q330</accession>
<proteinExistence type="predicted"/>
<feature type="domain" description="Transcriptional adapter 2-alpha/beta-like" evidence="1">
    <location>
        <begin position="10"/>
        <end position="46"/>
    </location>
</feature>
<dbReference type="WBParaSite" id="DME_0000151001-mRNA-1">
    <property type="protein sequence ID" value="DME_0000151001-mRNA-1"/>
    <property type="gene ID" value="DME_0000151001"/>
</dbReference>
<dbReference type="InterPro" id="IPR055141">
    <property type="entry name" value="TADA2A_B-like_dom"/>
</dbReference>